<keyword evidence="1 4" id="KW-0853">WD repeat</keyword>
<dbReference type="InterPro" id="IPR001680">
    <property type="entry name" value="WD40_rpt"/>
</dbReference>
<dbReference type="PROSITE" id="PS50225">
    <property type="entry name" value="SOCS"/>
    <property type="match status" value="1"/>
</dbReference>
<evidence type="ECO:0000313" key="7">
    <source>
        <dbReference type="RefSeq" id="XP_013399181.1"/>
    </source>
</evidence>
<dbReference type="SUPFAM" id="SSF50978">
    <property type="entry name" value="WD40 repeat-like"/>
    <property type="match status" value="1"/>
</dbReference>
<dbReference type="PANTHER" id="PTHR15622:SF2">
    <property type="entry name" value="U4_U6 SMALL NUCLEAR RIBONUCLEOPROTEIN PRP4"/>
    <property type="match status" value="1"/>
</dbReference>
<keyword evidence="6" id="KW-1185">Reference proteome</keyword>
<dbReference type="Gene3D" id="1.10.750.20">
    <property type="entry name" value="SOCS box"/>
    <property type="match status" value="1"/>
</dbReference>
<dbReference type="PROSITE" id="PS00678">
    <property type="entry name" value="WD_REPEATS_1"/>
    <property type="match status" value="2"/>
</dbReference>
<evidence type="ECO:0000313" key="6">
    <source>
        <dbReference type="Proteomes" id="UP000085678"/>
    </source>
</evidence>
<organism evidence="6 7">
    <name type="scientific">Lingula anatina</name>
    <name type="common">Brachiopod</name>
    <name type="synonym">Lingula unguis</name>
    <dbReference type="NCBI Taxonomy" id="7574"/>
    <lineage>
        <taxon>Eukaryota</taxon>
        <taxon>Metazoa</taxon>
        <taxon>Spiralia</taxon>
        <taxon>Lophotrochozoa</taxon>
        <taxon>Brachiopoda</taxon>
        <taxon>Linguliformea</taxon>
        <taxon>Lingulata</taxon>
        <taxon>Lingulida</taxon>
        <taxon>Linguloidea</taxon>
        <taxon>Lingulidae</taxon>
        <taxon>Lingula</taxon>
    </lineage>
</organism>
<keyword evidence="3" id="KW-0833">Ubl conjugation pathway</keyword>
<dbReference type="AlphaFoldDB" id="A0A1S3IMQ9"/>
<sequence>MRIQHLLEENLSEFVTEQATHLLEFKPPGNNNVTYKSGRETWDNAWAPDGSYFACAFGERCVKVIPWNHAKKTSVKLDNINENGDILTHKGCTIDAGELVWSVAIGSAVSEKIPRTCSINYHHVRSANLMLAIGLNNGRIKIWELDTNKLITELYDHKTVVRGLHFAPDGSLRLASASRDGTIKLWDMYDDGNMYKTLRPGCEWMYAARWSPDCQKIAGVGSARTVVVWDSNTYEVIRKFIGHHHNVVDVDFSPDGALLVTASYDTRAVVWDVYTGDVLLELCHLFPPPRPIYASGANGNHVRGAVFSHDGKHIATICDDGYLRIWTIEDELVPQQIATIPDALCVACSPTGSIVSVGTRDGTTSLFAFPRQVEPLQHLCRMALRTLTPSQSVDKLWLPLKVKEYVKYRCP</sequence>
<dbReference type="Pfam" id="PF07525">
    <property type="entry name" value="SOCS_box"/>
    <property type="match status" value="1"/>
</dbReference>
<dbReference type="InterPro" id="IPR001496">
    <property type="entry name" value="SOCS_box"/>
</dbReference>
<dbReference type="Gene3D" id="2.130.10.10">
    <property type="entry name" value="YVTN repeat-like/Quinoprotein amine dehydrogenase"/>
    <property type="match status" value="3"/>
</dbReference>
<dbReference type="PRINTS" id="PR00320">
    <property type="entry name" value="GPROTEINBRPT"/>
</dbReference>
<evidence type="ECO:0000259" key="5">
    <source>
        <dbReference type="PROSITE" id="PS50225"/>
    </source>
</evidence>
<dbReference type="OrthoDB" id="538223at2759"/>
<reference evidence="7" key="1">
    <citation type="submission" date="2025-08" db="UniProtKB">
        <authorList>
            <consortium name="RefSeq"/>
        </authorList>
    </citation>
    <scope>IDENTIFICATION</scope>
    <source>
        <tissue evidence="7">Gonads</tissue>
    </source>
</reference>
<dbReference type="Proteomes" id="UP000085678">
    <property type="component" value="Unplaced"/>
</dbReference>
<gene>
    <name evidence="7" type="primary">LOC106165518</name>
</gene>
<dbReference type="STRING" id="7574.A0A1S3IMQ9"/>
<dbReference type="InterPro" id="IPR036322">
    <property type="entry name" value="WD40_repeat_dom_sf"/>
</dbReference>
<dbReference type="KEGG" id="lak:106165518"/>
<evidence type="ECO:0000256" key="2">
    <source>
        <dbReference type="ARBA" id="ARBA00022737"/>
    </source>
</evidence>
<dbReference type="InterPro" id="IPR019775">
    <property type="entry name" value="WD40_repeat_CS"/>
</dbReference>
<dbReference type="SMART" id="SM00320">
    <property type="entry name" value="WD40"/>
    <property type="match status" value="6"/>
</dbReference>
<protein>
    <submittedName>
        <fullName evidence="7">WD repeat and SOCS box-containing protein 1 isoform X1</fullName>
    </submittedName>
</protein>
<dbReference type="Pfam" id="PF00400">
    <property type="entry name" value="WD40"/>
    <property type="match status" value="3"/>
</dbReference>
<dbReference type="SMART" id="SM00253">
    <property type="entry name" value="SOCS"/>
    <property type="match status" value="1"/>
</dbReference>
<evidence type="ECO:0000256" key="1">
    <source>
        <dbReference type="ARBA" id="ARBA00022574"/>
    </source>
</evidence>
<dbReference type="RefSeq" id="XP_013399181.1">
    <property type="nucleotide sequence ID" value="XM_013543727.2"/>
</dbReference>
<dbReference type="SMART" id="SM00969">
    <property type="entry name" value="SOCS_box"/>
    <property type="match status" value="1"/>
</dbReference>
<dbReference type="InterPro" id="IPR015943">
    <property type="entry name" value="WD40/YVTN_repeat-like_dom_sf"/>
</dbReference>
<dbReference type="InParanoid" id="A0A1S3IMQ9"/>
<accession>A0A1S3IMQ9</accession>
<name>A0A1S3IMQ9_LINAN</name>
<proteinExistence type="predicted"/>
<dbReference type="InterPro" id="IPR020472">
    <property type="entry name" value="WD40_PAC1"/>
</dbReference>
<evidence type="ECO:0000256" key="4">
    <source>
        <dbReference type="PROSITE-ProRule" id="PRU00221"/>
    </source>
</evidence>
<dbReference type="PROSITE" id="PS50082">
    <property type="entry name" value="WD_REPEATS_2"/>
    <property type="match status" value="2"/>
</dbReference>
<feature type="repeat" description="WD" evidence="4">
    <location>
        <begin position="154"/>
        <end position="196"/>
    </location>
</feature>
<dbReference type="GO" id="GO:0000209">
    <property type="term" value="P:protein polyubiquitination"/>
    <property type="evidence" value="ECO:0007669"/>
    <property type="project" value="TreeGrafter"/>
</dbReference>
<keyword evidence="2" id="KW-0677">Repeat</keyword>
<feature type="domain" description="SOCS box" evidence="5">
    <location>
        <begin position="366"/>
        <end position="411"/>
    </location>
</feature>
<dbReference type="SUPFAM" id="SSF158235">
    <property type="entry name" value="SOCS box-like"/>
    <property type="match status" value="1"/>
</dbReference>
<dbReference type="InterPro" id="IPR051983">
    <property type="entry name" value="WSB_SOCS-box_domain"/>
</dbReference>
<dbReference type="PANTHER" id="PTHR15622">
    <property type="entry name" value="WD40 REPEAT PROTEIN"/>
    <property type="match status" value="1"/>
</dbReference>
<dbReference type="PROSITE" id="PS50294">
    <property type="entry name" value="WD_REPEATS_REGION"/>
    <property type="match status" value="2"/>
</dbReference>
<dbReference type="GeneID" id="106165518"/>
<evidence type="ECO:0000256" key="3">
    <source>
        <dbReference type="ARBA" id="ARBA00022786"/>
    </source>
</evidence>
<feature type="repeat" description="WD" evidence="4">
    <location>
        <begin position="240"/>
        <end position="281"/>
    </location>
</feature>
<dbReference type="InterPro" id="IPR036036">
    <property type="entry name" value="SOCS_box-like_dom_sf"/>
</dbReference>
<dbReference type="GO" id="GO:0035556">
    <property type="term" value="P:intracellular signal transduction"/>
    <property type="evidence" value="ECO:0007669"/>
    <property type="project" value="InterPro"/>
</dbReference>